<feature type="compositionally biased region" description="Basic and acidic residues" evidence="2">
    <location>
        <begin position="247"/>
        <end position="265"/>
    </location>
</feature>
<feature type="compositionally biased region" description="Polar residues" evidence="2">
    <location>
        <begin position="409"/>
        <end position="421"/>
    </location>
</feature>
<evidence type="ECO:0000313" key="3">
    <source>
        <dbReference type="EMBL" id="QNM00675.1"/>
    </source>
</evidence>
<evidence type="ECO:0000313" key="4">
    <source>
        <dbReference type="Proteomes" id="UP000515819"/>
    </source>
</evidence>
<feature type="compositionally biased region" description="Basic and acidic residues" evidence="2">
    <location>
        <begin position="455"/>
        <end position="471"/>
    </location>
</feature>
<accession>A0A7G9FQ43</accession>
<dbReference type="Proteomes" id="UP000515819">
    <property type="component" value="Chromosome"/>
</dbReference>
<dbReference type="AlphaFoldDB" id="A0A7G9FQ43"/>
<sequence>MGAGLSMASVNKIKELANSREYSLALELVEHQDLTKSLNPQFLRLCGEIYIKNDRYKDARRCLIMAHRLGPESKRVLYTFVELYLRMGYFQLAKTYYDMYMFDANAYDSRDMEYVWNKHEHADDYKTLEPLIAGYAHNLDYDWSFELYLLYKKEEKQNEAATLAELYHASFKNSDNSQIILDIEAGKVKVDTYFDIYADTEAVDDDPDMEALRAEEQELLAADDLRMHPKEAEITIMYEDSYTPAGSEKKVQKMLKKQEREEQRKEKKLLKKQKQQEKAEAAAAAEAEKTEAEVKPATEEKTETETKVPETVADETEQKMSEKTTVTEQETAEKASVTETSEQKTAEEASETEAEEPEKEKKKGFFQRRKRKKHEEESETTDADIEETKEVTSESEDVKPSEEPKESNSDISSEIAETTGQAEDMRHGKGTIAKDVVVVDEDDGFEAEADTIEELASKEHVTQETETKEAEVTTARKTTFEFQTVELAPEDFEEEYEVDDFSETVDDEFGEMKMPEPKPEIEETVEEEPETELEIEETVEEEPEIEERTEETVEEEPEVEEEIEEPEVVEPEPEIEAEPEPEIEETVEEAVKEEPEAELEIEETVEEEPEAEEEIEEPEVVEPEPEVEAEPELEIEETVEDVVEEEPETEEEIEEPEEEPKEEFHVAPFTTKPEKKKLDFPVFKSSLFPDYHKEVKVVENNFNEIMEEAQDKMTENMQKEEQMQREAEALLASLGISMDAIPTTPKAEVNEEQPVQKGPSRDELKASLKIDSVKKNLLKRVKEYR</sequence>
<keyword evidence="1" id="KW-0175">Coiled coil</keyword>
<feature type="compositionally biased region" description="Basic residues" evidence="2">
    <location>
        <begin position="364"/>
        <end position="373"/>
    </location>
</feature>
<dbReference type="RefSeq" id="WP_249321783.1">
    <property type="nucleotide sequence ID" value="NZ_CP060632.1"/>
</dbReference>
<feature type="region of interest" description="Disordered" evidence="2">
    <location>
        <begin position="506"/>
        <end position="670"/>
    </location>
</feature>
<dbReference type="KEGG" id="wcp:H9Q76_05210"/>
<organism evidence="3 4">
    <name type="scientific">Wujia chipingensis</name>
    <dbReference type="NCBI Taxonomy" id="2763670"/>
    <lineage>
        <taxon>Bacteria</taxon>
        <taxon>Bacillati</taxon>
        <taxon>Bacillota</taxon>
        <taxon>Clostridia</taxon>
        <taxon>Lachnospirales</taxon>
        <taxon>Lachnospiraceae</taxon>
        <taxon>Wujia</taxon>
    </lineage>
</organism>
<protein>
    <recommendedName>
        <fullName evidence="5">Tetratricopeptide repeat protein</fullName>
    </recommendedName>
</protein>
<evidence type="ECO:0000256" key="1">
    <source>
        <dbReference type="SAM" id="Coils"/>
    </source>
</evidence>
<dbReference type="InterPro" id="IPR011990">
    <property type="entry name" value="TPR-like_helical_dom_sf"/>
</dbReference>
<gene>
    <name evidence="3" type="ORF">H9Q76_05210</name>
</gene>
<feature type="compositionally biased region" description="Acidic residues" evidence="2">
    <location>
        <begin position="348"/>
        <end position="357"/>
    </location>
</feature>
<feature type="region of interest" description="Disordered" evidence="2">
    <location>
        <begin position="454"/>
        <end position="475"/>
    </location>
</feature>
<feature type="coiled-coil region" evidence="1">
    <location>
        <begin position="703"/>
        <end position="730"/>
    </location>
</feature>
<evidence type="ECO:0000256" key="2">
    <source>
        <dbReference type="SAM" id="MobiDB-lite"/>
    </source>
</evidence>
<reference evidence="3 4" key="1">
    <citation type="submission" date="2020-08" db="EMBL/GenBank/DDBJ databases">
        <authorList>
            <person name="Liu C."/>
            <person name="Sun Q."/>
        </authorList>
    </citation>
    <scope>NUCLEOTIDE SEQUENCE [LARGE SCALE GENOMIC DNA]</scope>
    <source>
        <strain evidence="3 4">NSJ-4</strain>
    </source>
</reference>
<feature type="compositionally biased region" description="Acidic residues" evidence="2">
    <location>
        <begin position="595"/>
        <end position="661"/>
    </location>
</feature>
<name>A0A7G9FQ43_9FIRM</name>
<keyword evidence="4" id="KW-1185">Reference proteome</keyword>
<feature type="compositionally biased region" description="Acidic residues" evidence="2">
    <location>
        <begin position="522"/>
        <end position="588"/>
    </location>
</feature>
<feature type="compositionally biased region" description="Basic and acidic residues" evidence="2">
    <location>
        <begin position="510"/>
        <end position="521"/>
    </location>
</feature>
<proteinExistence type="predicted"/>
<feature type="region of interest" description="Disordered" evidence="2">
    <location>
        <begin position="741"/>
        <end position="767"/>
    </location>
</feature>
<feature type="compositionally biased region" description="Basic and acidic residues" evidence="2">
    <location>
        <begin position="386"/>
        <end position="408"/>
    </location>
</feature>
<feature type="region of interest" description="Disordered" evidence="2">
    <location>
        <begin position="245"/>
        <end position="430"/>
    </location>
</feature>
<dbReference type="Gene3D" id="1.25.40.10">
    <property type="entry name" value="Tetratricopeptide repeat domain"/>
    <property type="match status" value="1"/>
</dbReference>
<evidence type="ECO:0008006" key="5">
    <source>
        <dbReference type="Google" id="ProtNLM"/>
    </source>
</evidence>
<dbReference type="EMBL" id="CP060632">
    <property type="protein sequence ID" value="QNM00675.1"/>
    <property type="molecule type" value="Genomic_DNA"/>
</dbReference>
<dbReference type="SUPFAM" id="SSF48452">
    <property type="entry name" value="TPR-like"/>
    <property type="match status" value="1"/>
</dbReference>
<feature type="compositionally biased region" description="Basic and acidic residues" evidence="2">
    <location>
        <begin position="274"/>
        <end position="308"/>
    </location>
</feature>